<reference evidence="2 3" key="1">
    <citation type="submission" date="2021-09" db="EMBL/GenBank/DDBJ databases">
        <title>Genomic insights and catalytic innovation underlie evolution of tropane alkaloids biosynthesis.</title>
        <authorList>
            <person name="Wang Y.-J."/>
            <person name="Tian T."/>
            <person name="Huang J.-P."/>
            <person name="Huang S.-X."/>
        </authorList>
    </citation>
    <scope>NUCLEOTIDE SEQUENCE [LARGE SCALE GENOMIC DNA]</scope>
    <source>
        <strain evidence="2">KIB-2018</strain>
        <tissue evidence="2">Leaf</tissue>
    </source>
</reference>
<organism evidence="2 3">
    <name type="scientific">Erythroxylum novogranatense</name>
    <dbReference type="NCBI Taxonomy" id="1862640"/>
    <lineage>
        <taxon>Eukaryota</taxon>
        <taxon>Viridiplantae</taxon>
        <taxon>Streptophyta</taxon>
        <taxon>Embryophyta</taxon>
        <taxon>Tracheophyta</taxon>
        <taxon>Spermatophyta</taxon>
        <taxon>Magnoliopsida</taxon>
        <taxon>eudicotyledons</taxon>
        <taxon>Gunneridae</taxon>
        <taxon>Pentapetalae</taxon>
        <taxon>rosids</taxon>
        <taxon>fabids</taxon>
        <taxon>Malpighiales</taxon>
        <taxon>Erythroxylaceae</taxon>
        <taxon>Erythroxylum</taxon>
    </lineage>
</organism>
<keyword evidence="3" id="KW-1185">Reference proteome</keyword>
<accession>A0AAV8SI26</accession>
<gene>
    <name evidence="2" type="ORF">K2173_025813</name>
</gene>
<dbReference type="AlphaFoldDB" id="A0AAV8SI26"/>
<dbReference type="EMBL" id="JAIWQS010000011">
    <property type="protein sequence ID" value="KAJ8751654.1"/>
    <property type="molecule type" value="Genomic_DNA"/>
</dbReference>
<evidence type="ECO:0000256" key="1">
    <source>
        <dbReference type="SAM" id="MobiDB-lite"/>
    </source>
</evidence>
<proteinExistence type="predicted"/>
<protein>
    <submittedName>
        <fullName evidence="2">Uncharacterized protein</fullName>
    </submittedName>
</protein>
<evidence type="ECO:0000313" key="3">
    <source>
        <dbReference type="Proteomes" id="UP001159364"/>
    </source>
</evidence>
<evidence type="ECO:0000313" key="2">
    <source>
        <dbReference type="EMBL" id="KAJ8751654.1"/>
    </source>
</evidence>
<feature type="region of interest" description="Disordered" evidence="1">
    <location>
        <begin position="1"/>
        <end position="24"/>
    </location>
</feature>
<sequence>MVEPKSRKKQEGFDPSPDASPCKPVDTIMMKREHSPCDFSKKENIHLVKPEAECLWFGFLLVEMAHMFHFT</sequence>
<name>A0AAV8SI26_9ROSI</name>
<comment type="caution">
    <text evidence="2">The sequence shown here is derived from an EMBL/GenBank/DDBJ whole genome shotgun (WGS) entry which is preliminary data.</text>
</comment>
<dbReference type="Proteomes" id="UP001159364">
    <property type="component" value="Linkage Group LG11"/>
</dbReference>